<dbReference type="PIRSF" id="PIRSF037663">
    <property type="entry name" value="Acetyltransf_GNAT_prd"/>
    <property type="match status" value="1"/>
</dbReference>
<organism evidence="2 3">
    <name type="scientific">Actinomadura latina</name>
    <dbReference type="NCBI Taxonomy" id="163603"/>
    <lineage>
        <taxon>Bacteria</taxon>
        <taxon>Bacillati</taxon>
        <taxon>Actinomycetota</taxon>
        <taxon>Actinomycetes</taxon>
        <taxon>Streptosporangiales</taxon>
        <taxon>Thermomonosporaceae</taxon>
        <taxon>Actinomadura</taxon>
    </lineage>
</organism>
<dbReference type="InterPro" id="IPR000182">
    <property type="entry name" value="GNAT_dom"/>
</dbReference>
<dbReference type="RefSeq" id="WP_067631940.1">
    <property type="nucleotide sequence ID" value="NZ_JAAXPI010000017.1"/>
</dbReference>
<keyword evidence="3" id="KW-1185">Reference proteome</keyword>
<dbReference type="InterPro" id="IPR016181">
    <property type="entry name" value="Acyl_CoA_acyltransferase"/>
</dbReference>
<comment type="caution">
    <text evidence="2">The sequence shown here is derived from an EMBL/GenBank/DDBJ whole genome shotgun (WGS) entry which is preliminary data.</text>
</comment>
<dbReference type="AlphaFoldDB" id="A0A846Z308"/>
<proteinExistence type="predicted"/>
<dbReference type="Proteomes" id="UP000579250">
    <property type="component" value="Unassembled WGS sequence"/>
</dbReference>
<dbReference type="GO" id="GO:0016747">
    <property type="term" value="F:acyltransferase activity, transferring groups other than amino-acyl groups"/>
    <property type="evidence" value="ECO:0007669"/>
    <property type="project" value="InterPro"/>
</dbReference>
<sequence>MNIRPAAPADYERIIAVVDDWWGREVHGALPRLFLDHFHRTSLIAETGDDLAGFLIGFLSPSFPATAYIHFAGVAPAHRGTGLARRLYKTFFTLARAGGRTAVRALTSPQNTGSIAFHEAMGFTTVQAPSHDGPSKDKVLFHRALGEGRPAGRFTV</sequence>
<feature type="domain" description="N-acetyltransferase" evidence="1">
    <location>
        <begin position="1"/>
        <end position="146"/>
    </location>
</feature>
<dbReference type="PANTHER" id="PTHR43072:SF36">
    <property type="entry name" value="RIBOSOMAL-PROTEIN-ALANINE ACETYLTRANSFERASE"/>
    <property type="match status" value="1"/>
</dbReference>
<protein>
    <submittedName>
        <fullName evidence="2">GNAT family N-acetyltransferase</fullName>
    </submittedName>
</protein>
<name>A0A846Z308_9ACTN</name>
<evidence type="ECO:0000313" key="2">
    <source>
        <dbReference type="EMBL" id="NKZ05098.1"/>
    </source>
</evidence>
<dbReference type="EMBL" id="JAAXPI010000017">
    <property type="protein sequence ID" value="NKZ05098.1"/>
    <property type="molecule type" value="Genomic_DNA"/>
</dbReference>
<dbReference type="Pfam" id="PF00583">
    <property type="entry name" value="Acetyltransf_1"/>
    <property type="match status" value="1"/>
</dbReference>
<dbReference type="SUPFAM" id="SSF55729">
    <property type="entry name" value="Acyl-CoA N-acyltransferases (Nat)"/>
    <property type="match status" value="1"/>
</dbReference>
<evidence type="ECO:0000313" key="3">
    <source>
        <dbReference type="Proteomes" id="UP000579250"/>
    </source>
</evidence>
<dbReference type="PANTHER" id="PTHR43072">
    <property type="entry name" value="N-ACETYLTRANSFERASE"/>
    <property type="match status" value="1"/>
</dbReference>
<accession>A0A846Z308</accession>
<dbReference type="Gene3D" id="3.40.630.30">
    <property type="match status" value="1"/>
</dbReference>
<dbReference type="CDD" id="cd04301">
    <property type="entry name" value="NAT_SF"/>
    <property type="match status" value="1"/>
</dbReference>
<keyword evidence="2" id="KW-0808">Transferase</keyword>
<gene>
    <name evidence="2" type="ORF">HGB48_15280</name>
</gene>
<dbReference type="PROSITE" id="PS51186">
    <property type="entry name" value="GNAT"/>
    <property type="match status" value="1"/>
</dbReference>
<evidence type="ECO:0000259" key="1">
    <source>
        <dbReference type="PROSITE" id="PS51186"/>
    </source>
</evidence>
<dbReference type="InterPro" id="IPR017255">
    <property type="entry name" value="AcTrfase_GNAT_prd"/>
</dbReference>
<reference evidence="2 3" key="1">
    <citation type="submission" date="2020-04" db="EMBL/GenBank/DDBJ databases">
        <title>MicrobeNet Type strains.</title>
        <authorList>
            <person name="Nicholson A.C."/>
        </authorList>
    </citation>
    <scope>NUCLEOTIDE SEQUENCE [LARGE SCALE GENOMIC DNA]</scope>
    <source>
        <strain evidence="2 3">ATCC BAA-277</strain>
    </source>
</reference>